<dbReference type="GeneID" id="20329470"/>
<dbReference type="RefSeq" id="XP_009175757.1">
    <property type="nucleotide sequence ID" value="XM_009177493.1"/>
</dbReference>
<feature type="region of interest" description="Disordered" evidence="1">
    <location>
        <begin position="52"/>
        <end position="83"/>
    </location>
</feature>
<dbReference type="AlphaFoldDB" id="A0A074ZB97"/>
<protein>
    <submittedName>
        <fullName evidence="2">Uncharacterized protein</fullName>
    </submittedName>
</protein>
<name>A0A074ZB97_OPIVI</name>
<gene>
    <name evidence="2" type="ORF">T265_15305</name>
</gene>
<evidence type="ECO:0000313" key="2">
    <source>
        <dbReference type="EMBL" id="KER20500.1"/>
    </source>
</evidence>
<evidence type="ECO:0000313" key="3">
    <source>
        <dbReference type="Proteomes" id="UP000054324"/>
    </source>
</evidence>
<accession>A0A074ZB97</accession>
<dbReference type="EMBL" id="KL597050">
    <property type="protein sequence ID" value="KER20500.1"/>
    <property type="molecule type" value="Genomic_DNA"/>
</dbReference>
<keyword evidence="3" id="KW-1185">Reference proteome</keyword>
<reference evidence="2 3" key="1">
    <citation type="submission" date="2013-11" db="EMBL/GenBank/DDBJ databases">
        <title>Opisthorchis viverrini - life in the bile duct.</title>
        <authorList>
            <person name="Young N.D."/>
            <person name="Nagarajan N."/>
            <person name="Lin S.J."/>
            <person name="Korhonen P.K."/>
            <person name="Jex A.R."/>
            <person name="Hall R.S."/>
            <person name="Safavi-Hemami H."/>
            <person name="Kaewkong W."/>
            <person name="Bertrand D."/>
            <person name="Gao S."/>
            <person name="Seet Q."/>
            <person name="Wongkham S."/>
            <person name="Teh B.T."/>
            <person name="Wongkham C."/>
            <person name="Intapan P.M."/>
            <person name="Maleewong W."/>
            <person name="Yang X."/>
            <person name="Hu M."/>
            <person name="Wang Z."/>
            <person name="Hofmann A."/>
            <person name="Sternberg P.W."/>
            <person name="Tan P."/>
            <person name="Wang J."/>
            <person name="Gasser R.B."/>
        </authorList>
    </citation>
    <scope>NUCLEOTIDE SEQUENCE [LARGE SCALE GENOMIC DNA]</scope>
</reference>
<feature type="non-terminal residue" evidence="2">
    <location>
        <position position="1"/>
    </location>
</feature>
<dbReference type="OrthoDB" id="10615971at2759"/>
<evidence type="ECO:0000256" key="1">
    <source>
        <dbReference type="SAM" id="MobiDB-lite"/>
    </source>
</evidence>
<sequence>RYGQFSLISAHKDQEGHEFDWSGVCILAHARTKNEREFMEAWSSTEEAINKHIPATKSERTPKMQADCQARRTEQQPPDQQPINSPELAIFQQNFSAYSSLATPESRTVGIYKTAGHFQAASSQWQETMGAMFGGWSVCRAWQLARRRFVTDKENLIRERLGEMVPG</sequence>
<dbReference type="Proteomes" id="UP000054324">
    <property type="component" value="Unassembled WGS sequence"/>
</dbReference>
<organism evidence="2 3">
    <name type="scientific">Opisthorchis viverrini</name>
    <name type="common">Southeast Asian liver fluke</name>
    <dbReference type="NCBI Taxonomy" id="6198"/>
    <lineage>
        <taxon>Eukaryota</taxon>
        <taxon>Metazoa</taxon>
        <taxon>Spiralia</taxon>
        <taxon>Lophotrochozoa</taxon>
        <taxon>Platyhelminthes</taxon>
        <taxon>Trematoda</taxon>
        <taxon>Digenea</taxon>
        <taxon>Opisthorchiida</taxon>
        <taxon>Opisthorchiata</taxon>
        <taxon>Opisthorchiidae</taxon>
        <taxon>Opisthorchis</taxon>
    </lineage>
</organism>
<dbReference type="CTD" id="20329470"/>
<dbReference type="KEGG" id="ovi:T265_15305"/>
<proteinExistence type="predicted"/>